<dbReference type="Pfam" id="PF13489">
    <property type="entry name" value="Methyltransf_23"/>
    <property type="match status" value="1"/>
</dbReference>
<accession>K2G4S7</accession>
<proteinExistence type="predicted"/>
<comment type="caution">
    <text evidence="1">The sequence shown here is derived from an EMBL/GenBank/DDBJ whole genome shotgun (WGS) entry which is preliminary data.</text>
</comment>
<organism evidence="1">
    <name type="scientific">uncultured bacterium</name>
    <name type="common">gcode 4</name>
    <dbReference type="NCBI Taxonomy" id="1234023"/>
    <lineage>
        <taxon>Bacteria</taxon>
        <taxon>environmental samples</taxon>
    </lineage>
</organism>
<dbReference type="PANTHER" id="PTHR43861">
    <property type="entry name" value="TRANS-ACONITATE 2-METHYLTRANSFERASE-RELATED"/>
    <property type="match status" value="1"/>
</dbReference>
<protein>
    <recommendedName>
        <fullName evidence="2">Methyltransferase domain-containing protein</fullName>
    </recommendedName>
</protein>
<evidence type="ECO:0008006" key="2">
    <source>
        <dbReference type="Google" id="ProtNLM"/>
    </source>
</evidence>
<dbReference type="InterPro" id="IPR029063">
    <property type="entry name" value="SAM-dependent_MTases_sf"/>
</dbReference>
<gene>
    <name evidence="1" type="ORF">ACD_2C00016G0014</name>
</gene>
<evidence type="ECO:0000313" key="1">
    <source>
        <dbReference type="EMBL" id="EKE30263.1"/>
    </source>
</evidence>
<dbReference type="CDD" id="cd02440">
    <property type="entry name" value="AdoMet_MTases"/>
    <property type="match status" value="1"/>
</dbReference>
<dbReference type="PANTHER" id="PTHR43861:SF6">
    <property type="entry name" value="METHYLTRANSFERASE TYPE 11"/>
    <property type="match status" value="1"/>
</dbReference>
<dbReference type="SUPFAM" id="SSF53335">
    <property type="entry name" value="S-adenosyl-L-methionine-dependent methyltransferases"/>
    <property type="match status" value="1"/>
</dbReference>
<reference evidence="1" key="1">
    <citation type="journal article" date="2012" name="Science">
        <title>Fermentation, hydrogen, and sulfur metabolism in multiple uncultivated bacterial phyla.</title>
        <authorList>
            <person name="Wrighton K.C."/>
            <person name="Thomas B.C."/>
            <person name="Sharon I."/>
            <person name="Miller C.S."/>
            <person name="Castelle C.J."/>
            <person name="VerBerkmoes N.C."/>
            <person name="Wilkins M.J."/>
            <person name="Hettich R.L."/>
            <person name="Lipton M.S."/>
            <person name="Williams K.H."/>
            <person name="Long P.E."/>
            <person name="Banfield J.F."/>
        </authorList>
    </citation>
    <scope>NUCLEOTIDE SEQUENCE [LARGE SCALE GENOMIC DNA]</scope>
</reference>
<dbReference type="EMBL" id="AMFJ01000016">
    <property type="protein sequence ID" value="EKE30263.1"/>
    <property type="molecule type" value="Genomic_DNA"/>
</dbReference>
<dbReference type="AlphaFoldDB" id="K2G4S7"/>
<name>K2G4S7_9BACT</name>
<dbReference type="Gene3D" id="3.40.50.150">
    <property type="entry name" value="Vaccinia Virus protein VP39"/>
    <property type="match status" value="1"/>
</dbReference>
<sequence>MSLERQSPKSIEEAEATHFARYEFAKDFIKKEDLILDCPCGSWYWTFALSIGWWKCIGIDNSSIAIEHANAFFKNEKTEYVIWDMEALGLFLNVKFNLIVSFEWIEHINKQEQFLDEAKELLSDDWIFLISTPRKPHWNIFHIKELELGQFIDMLEERFAIKWIYTQIYTEIAKYDDKRDYWEYKKLNYIAICTKK</sequence>